<dbReference type="Proteomes" id="UP000005622">
    <property type="component" value="Unassembled WGS sequence"/>
</dbReference>
<feature type="compositionally biased region" description="Basic and acidic residues" evidence="1">
    <location>
        <begin position="118"/>
        <end position="131"/>
    </location>
</feature>
<evidence type="ECO:0000256" key="1">
    <source>
        <dbReference type="SAM" id="MobiDB-lite"/>
    </source>
</evidence>
<dbReference type="AlphaFoldDB" id="H8ZFS2"/>
<accession>H8ZFS2</accession>
<sequence length="165" mass="18518">MDSKEKKQTKRKQAHQNTFAFRHNPNSSLTKEIAAIKISGLCRRCTDKIDWRKKYRKYKIQTHVSRCTVCLEKSITKAYNIVCEPCGEAKTICRMCKVVLCFETCAPLEQVLAAQKKENTAAPEKNPEEVKTAPSGVTDEQDLVSEEASISDASSCALSEDLVDE</sequence>
<feature type="region of interest" description="Disordered" evidence="1">
    <location>
        <begin position="118"/>
        <end position="165"/>
    </location>
</feature>
<dbReference type="EMBL" id="JH604641">
    <property type="protein sequence ID" value="EHY64474.1"/>
    <property type="molecule type" value="Genomic_DNA"/>
</dbReference>
<dbReference type="PANTHER" id="PTHR22876">
    <property type="entry name" value="ZGC:101016"/>
    <property type="match status" value="1"/>
</dbReference>
<organism evidence="2">
    <name type="scientific">Nematocida ausubeli (strain ATCC PRA-371 / ERTm2)</name>
    <name type="common">Nematode killer fungus</name>
    <dbReference type="NCBI Taxonomy" id="1913371"/>
    <lineage>
        <taxon>Eukaryota</taxon>
        <taxon>Fungi</taxon>
        <taxon>Fungi incertae sedis</taxon>
        <taxon>Microsporidia</taxon>
        <taxon>Nematocida</taxon>
    </lineage>
</organism>
<dbReference type="Pfam" id="PF10217">
    <property type="entry name" value="DUF2039"/>
    <property type="match status" value="1"/>
</dbReference>
<dbReference type="HOGENOM" id="CLU_087756_2_0_1"/>
<gene>
    <name evidence="2" type="ORF">NERG_02443</name>
</gene>
<dbReference type="InterPro" id="IPR019351">
    <property type="entry name" value="DUF2039"/>
</dbReference>
<reference evidence="2" key="1">
    <citation type="submission" date="2011-03" db="EMBL/GenBank/DDBJ databases">
        <title>The Genome Sequence of Nematocida sp1 strain ERTm2.</title>
        <authorList>
            <consortium name="The Broad Institute Genome Sequencing Platform"/>
            <consortium name="The Broad Institute Genome Sequencing Center for Infectious Disease"/>
            <person name="Cuomo C."/>
            <person name="Troemel E."/>
            <person name="Young S.K."/>
            <person name="Zeng Q."/>
            <person name="Gargeya S."/>
            <person name="Fitzgerald M."/>
            <person name="Haas B."/>
            <person name="Abouelleil A."/>
            <person name="Alvarado L."/>
            <person name="Arachchi H.M."/>
            <person name="Berlin A."/>
            <person name="Brown A."/>
            <person name="Chapman S.B."/>
            <person name="Chen Z."/>
            <person name="Dunbar C."/>
            <person name="Freedman E."/>
            <person name="Gearin G."/>
            <person name="Gellesch M."/>
            <person name="Goldberg J."/>
            <person name="Griggs A."/>
            <person name="Gujja S."/>
            <person name="Heilman E.R."/>
            <person name="Heiman D."/>
            <person name="Howarth C."/>
            <person name="Larson L."/>
            <person name="Lui A."/>
            <person name="MacDonald P.J.P."/>
            <person name="Mehta T."/>
            <person name="Montmayeur A."/>
            <person name="Murphy C."/>
            <person name="Neiman D."/>
            <person name="Pearson M."/>
            <person name="Priest M."/>
            <person name="Roberts A."/>
            <person name="Saif S."/>
            <person name="Shea T."/>
            <person name="Shenoy N."/>
            <person name="Sisk P."/>
            <person name="Stolte C."/>
            <person name="Sykes S."/>
            <person name="White J."/>
            <person name="Yandava C."/>
            <person name="Wortman J."/>
            <person name="Nusbaum C."/>
            <person name="Birren B."/>
        </authorList>
    </citation>
    <scope>NUCLEOTIDE SEQUENCE</scope>
    <source>
        <strain evidence="2">ERTm2</strain>
    </source>
</reference>
<protein>
    <submittedName>
        <fullName evidence="2">Uncharacterized protein</fullName>
    </submittedName>
</protein>
<proteinExistence type="predicted"/>
<dbReference type="PANTHER" id="PTHR22876:SF5">
    <property type="entry name" value="CHROMOSOME 9 OPEN READING FRAME 85"/>
    <property type="match status" value="1"/>
</dbReference>
<name>H8ZFS2_NEMA1</name>
<evidence type="ECO:0000313" key="2">
    <source>
        <dbReference type="EMBL" id="EHY64474.1"/>
    </source>
</evidence>